<reference evidence="1 2" key="1">
    <citation type="submission" date="2020-07" db="EMBL/GenBank/DDBJ databases">
        <title>Sequencing the genomes of 1000 actinobacteria strains.</title>
        <authorList>
            <person name="Klenk H.-P."/>
        </authorList>
    </citation>
    <scope>NUCLEOTIDE SEQUENCE [LARGE SCALE GENOMIC DNA]</scope>
    <source>
        <strain evidence="1 2">DSM 104006</strain>
    </source>
</reference>
<dbReference type="AlphaFoldDB" id="A0A853B340"/>
<evidence type="ECO:0000313" key="1">
    <source>
        <dbReference type="EMBL" id="NYI89439.1"/>
    </source>
</evidence>
<keyword evidence="2" id="KW-1185">Reference proteome</keyword>
<accession>A0A853B340</accession>
<comment type="caution">
    <text evidence="1">The sequence shown here is derived from an EMBL/GenBank/DDBJ whole genome shotgun (WGS) entry which is preliminary data.</text>
</comment>
<gene>
    <name evidence="1" type="ORF">HNR02_002762</name>
</gene>
<dbReference type="EMBL" id="JACCFK010000001">
    <property type="protein sequence ID" value="NYI89439.1"/>
    <property type="molecule type" value="Genomic_DNA"/>
</dbReference>
<evidence type="ECO:0000313" key="2">
    <source>
        <dbReference type="Proteomes" id="UP000549616"/>
    </source>
</evidence>
<proteinExistence type="predicted"/>
<dbReference type="RefSeq" id="WP_312860998.1">
    <property type="nucleotide sequence ID" value="NZ_JACCFK010000001.1"/>
</dbReference>
<protein>
    <submittedName>
        <fullName evidence="1">Uncharacterized protein</fullName>
    </submittedName>
</protein>
<organism evidence="1 2">
    <name type="scientific">Amycolatopsis endophytica</name>
    <dbReference type="NCBI Taxonomy" id="860233"/>
    <lineage>
        <taxon>Bacteria</taxon>
        <taxon>Bacillati</taxon>
        <taxon>Actinomycetota</taxon>
        <taxon>Actinomycetes</taxon>
        <taxon>Pseudonocardiales</taxon>
        <taxon>Pseudonocardiaceae</taxon>
        <taxon>Amycolatopsis</taxon>
    </lineage>
</organism>
<dbReference type="Proteomes" id="UP000549616">
    <property type="component" value="Unassembled WGS sequence"/>
</dbReference>
<name>A0A853B340_9PSEU</name>
<sequence length="274" mass="27881">MTRGGLAEGHLPLRGEQVKALRVGGALYVSASSAYWRGQGMSAPRAAQFGGQWARADRGVPFDPGRDMAPQAVATALRAALPATAAPVKVGDAFDLAGLRVTTTAPYRVLSFPPRLLGPEAAELGPGEIGLDDVHLAELRTRLDDGVDGLGQPLIAGPAVAANVTDHDLHCTSNGACTDTVRVANRLLGTAPSAAARVQLDSVVTSDALGARTCAHEAVLPLGTSADLSCSVRFTLPRADGATKLHAAPTVSAEPVAVVDPGALKQGVAAELGP</sequence>